<evidence type="ECO:0000313" key="2">
    <source>
        <dbReference type="Proteomes" id="UP000809349"/>
    </source>
</evidence>
<organism evidence="1 2">
    <name type="scientific">Massilia soli</name>
    <dbReference type="NCBI Taxonomy" id="2792854"/>
    <lineage>
        <taxon>Bacteria</taxon>
        <taxon>Pseudomonadati</taxon>
        <taxon>Pseudomonadota</taxon>
        <taxon>Betaproteobacteria</taxon>
        <taxon>Burkholderiales</taxon>
        <taxon>Oxalobacteraceae</taxon>
        <taxon>Telluria group</taxon>
        <taxon>Massilia</taxon>
    </lineage>
</organism>
<dbReference type="EMBL" id="JAFBIL020000001">
    <property type="protein sequence ID" value="MBZ2205951.1"/>
    <property type="molecule type" value="Genomic_DNA"/>
</dbReference>
<keyword evidence="2" id="KW-1185">Reference proteome</keyword>
<gene>
    <name evidence="1" type="ORF">I4X03_001600</name>
</gene>
<sequence>MAGWAEQFVERFTHEVEERLAPSMPGAGRDALAAAAQQAFDATVIALNHPQSASASLPVTRLRAADVVAQGLVAMSQATLYRALEQRRFYTTTPRGKTIGRLFPAWQFVEPVPELIGSVLEQLSTLPGTQIHAFWVTRADELNELSPAEVLAGLPFATTGSLHPAQRFLLDQPAVVRQQKVSEFAQQQSAGKAGIIS</sequence>
<dbReference type="Proteomes" id="UP000809349">
    <property type="component" value="Unassembled WGS sequence"/>
</dbReference>
<name>A0ABS7SJN8_9BURK</name>
<protein>
    <submittedName>
        <fullName evidence="1">Uncharacterized protein</fullName>
    </submittedName>
</protein>
<reference evidence="1 2" key="1">
    <citation type="submission" date="2021-08" db="EMBL/GenBank/DDBJ databases">
        <title>Massilia sp. R798.</title>
        <authorList>
            <person name="Baek J.H."/>
            <person name="Jung H.S."/>
            <person name="Kim K.R."/>
            <person name="Jeon C.O."/>
        </authorList>
    </citation>
    <scope>NUCLEOTIDE SEQUENCE [LARGE SCALE GENOMIC DNA]</scope>
    <source>
        <strain evidence="1 2">R798</strain>
    </source>
</reference>
<proteinExistence type="predicted"/>
<evidence type="ECO:0000313" key="1">
    <source>
        <dbReference type="EMBL" id="MBZ2205951.1"/>
    </source>
</evidence>
<accession>A0ABS7SJN8</accession>
<comment type="caution">
    <text evidence="1">The sequence shown here is derived from an EMBL/GenBank/DDBJ whole genome shotgun (WGS) entry which is preliminary data.</text>
</comment>